<feature type="coiled-coil region" evidence="5">
    <location>
        <begin position="74"/>
        <end position="101"/>
    </location>
</feature>
<sequence>MDCPICLERLKAAAFSLTCGHLFHRGCVEAVIYAALVWNARVVVCPTCRAPSTPDFSPTGIRKIFVGDESEGAIAAESKTLQDLRRQLREAETKIATQSRLLDLQAQKLREKEDELRWFTEPFNEDRSSSLPVGDGADLNALVELAETLEEDGTLDLYIGQIHV</sequence>
<proteinExistence type="predicted"/>
<keyword evidence="2 4" id="KW-0863">Zinc-finger</keyword>
<dbReference type="InterPro" id="IPR001841">
    <property type="entry name" value="Znf_RING"/>
</dbReference>
<dbReference type="EMBL" id="KN817550">
    <property type="protein sequence ID" value="KJA22360.1"/>
    <property type="molecule type" value="Genomic_DNA"/>
</dbReference>
<evidence type="ECO:0000256" key="4">
    <source>
        <dbReference type="PROSITE-ProRule" id="PRU00175"/>
    </source>
</evidence>
<evidence type="ECO:0000256" key="5">
    <source>
        <dbReference type="SAM" id="Coils"/>
    </source>
</evidence>
<keyword evidence="8" id="KW-1185">Reference proteome</keyword>
<feature type="domain" description="RING-type" evidence="6">
    <location>
        <begin position="3"/>
        <end position="49"/>
    </location>
</feature>
<dbReference type="InterPro" id="IPR018957">
    <property type="entry name" value="Znf_C3HC4_RING-type"/>
</dbReference>
<dbReference type="InterPro" id="IPR013083">
    <property type="entry name" value="Znf_RING/FYVE/PHD"/>
</dbReference>
<evidence type="ECO:0000259" key="6">
    <source>
        <dbReference type="PROSITE" id="PS50089"/>
    </source>
</evidence>
<keyword evidence="3" id="KW-0862">Zinc</keyword>
<dbReference type="Gene3D" id="3.30.40.10">
    <property type="entry name" value="Zinc/RING finger domain, C3HC4 (zinc finger)"/>
    <property type="match status" value="1"/>
</dbReference>
<name>A0A0D2PR64_HYPSF</name>
<evidence type="ECO:0000256" key="2">
    <source>
        <dbReference type="ARBA" id="ARBA00022771"/>
    </source>
</evidence>
<keyword evidence="5" id="KW-0175">Coiled coil</keyword>
<protein>
    <recommendedName>
        <fullName evidence="6">RING-type domain-containing protein</fullName>
    </recommendedName>
</protein>
<dbReference type="PROSITE" id="PS50089">
    <property type="entry name" value="ZF_RING_2"/>
    <property type="match status" value="1"/>
</dbReference>
<dbReference type="Pfam" id="PF00097">
    <property type="entry name" value="zf-C3HC4"/>
    <property type="match status" value="1"/>
</dbReference>
<dbReference type="SMART" id="SM00184">
    <property type="entry name" value="RING"/>
    <property type="match status" value="1"/>
</dbReference>
<dbReference type="SUPFAM" id="SSF57850">
    <property type="entry name" value="RING/U-box"/>
    <property type="match status" value="1"/>
</dbReference>
<reference evidence="8" key="1">
    <citation type="submission" date="2014-04" db="EMBL/GenBank/DDBJ databases">
        <title>Evolutionary Origins and Diversification of the Mycorrhizal Mutualists.</title>
        <authorList>
            <consortium name="DOE Joint Genome Institute"/>
            <consortium name="Mycorrhizal Genomics Consortium"/>
            <person name="Kohler A."/>
            <person name="Kuo A."/>
            <person name="Nagy L.G."/>
            <person name="Floudas D."/>
            <person name="Copeland A."/>
            <person name="Barry K.W."/>
            <person name="Cichocki N."/>
            <person name="Veneault-Fourrey C."/>
            <person name="LaButti K."/>
            <person name="Lindquist E.A."/>
            <person name="Lipzen A."/>
            <person name="Lundell T."/>
            <person name="Morin E."/>
            <person name="Murat C."/>
            <person name="Riley R."/>
            <person name="Ohm R."/>
            <person name="Sun H."/>
            <person name="Tunlid A."/>
            <person name="Henrissat B."/>
            <person name="Grigoriev I.V."/>
            <person name="Hibbett D.S."/>
            <person name="Martin F."/>
        </authorList>
    </citation>
    <scope>NUCLEOTIDE SEQUENCE [LARGE SCALE GENOMIC DNA]</scope>
    <source>
        <strain evidence="8">FD-334 SS-4</strain>
    </source>
</reference>
<evidence type="ECO:0000256" key="1">
    <source>
        <dbReference type="ARBA" id="ARBA00022723"/>
    </source>
</evidence>
<dbReference type="GO" id="GO:0008270">
    <property type="term" value="F:zinc ion binding"/>
    <property type="evidence" value="ECO:0007669"/>
    <property type="project" value="UniProtKB-KW"/>
</dbReference>
<gene>
    <name evidence="7" type="ORF">HYPSUDRAFT_41002</name>
</gene>
<evidence type="ECO:0000313" key="8">
    <source>
        <dbReference type="Proteomes" id="UP000054270"/>
    </source>
</evidence>
<dbReference type="AlphaFoldDB" id="A0A0D2PR64"/>
<keyword evidence="1" id="KW-0479">Metal-binding</keyword>
<organism evidence="7 8">
    <name type="scientific">Hypholoma sublateritium (strain FD-334 SS-4)</name>
    <dbReference type="NCBI Taxonomy" id="945553"/>
    <lineage>
        <taxon>Eukaryota</taxon>
        <taxon>Fungi</taxon>
        <taxon>Dikarya</taxon>
        <taxon>Basidiomycota</taxon>
        <taxon>Agaricomycotina</taxon>
        <taxon>Agaricomycetes</taxon>
        <taxon>Agaricomycetidae</taxon>
        <taxon>Agaricales</taxon>
        <taxon>Agaricineae</taxon>
        <taxon>Strophariaceae</taxon>
        <taxon>Hypholoma</taxon>
    </lineage>
</organism>
<accession>A0A0D2PR64</accession>
<dbReference type="OrthoDB" id="654191at2759"/>
<dbReference type="Proteomes" id="UP000054270">
    <property type="component" value="Unassembled WGS sequence"/>
</dbReference>
<evidence type="ECO:0000313" key="7">
    <source>
        <dbReference type="EMBL" id="KJA22360.1"/>
    </source>
</evidence>
<evidence type="ECO:0000256" key="3">
    <source>
        <dbReference type="ARBA" id="ARBA00022833"/>
    </source>
</evidence>